<dbReference type="InterPro" id="IPR050660">
    <property type="entry name" value="NEK_Ser/Thr_kinase"/>
</dbReference>
<dbReference type="EMBL" id="JAPMOS010000024">
    <property type="protein sequence ID" value="KAJ4458892.1"/>
    <property type="molecule type" value="Genomic_DNA"/>
</dbReference>
<dbReference type="SUPFAM" id="SSF56112">
    <property type="entry name" value="Protein kinase-like (PK-like)"/>
    <property type="match status" value="1"/>
</dbReference>
<dbReference type="Proteomes" id="UP001141327">
    <property type="component" value="Unassembled WGS sequence"/>
</dbReference>
<dbReference type="Pfam" id="PF00069">
    <property type="entry name" value="Pkinase"/>
    <property type="match status" value="1"/>
</dbReference>
<evidence type="ECO:0000256" key="5">
    <source>
        <dbReference type="ARBA" id="ARBA00022840"/>
    </source>
</evidence>
<dbReference type="PANTHER" id="PTHR43671">
    <property type="entry name" value="SERINE/THREONINE-PROTEIN KINASE NEK"/>
    <property type="match status" value="1"/>
</dbReference>
<sequence length="1138" mass="122855">MGNNESKGRQHKNCEDPPSVNSILEAHQLSPFFAGCGVTPTDLDLVDHPTIVFVGPFAPAAQIVFELARSILANIKRTAEGKELFGVLGSQAVQLQHVIGELMGRPEMEPLPAVEGALTALMDTLNTVKTLTEHLQDSPSGVYSFLHEHRTALLQAETDIRRHMEVIQYVLIADCNDTRSEMRLVLKALSTIPPPAPVDLAPDAGRFLDANFPTSTRIAIPAFIAALRDTYPGRWRPECEQLLGTLVDIHGNGFLDMTDFPRFAKPTLMEALTGFFDSPEARAVPAMAPSGRPAAVDAAAVDSFRSRFLAMDMTKGGSLIAQARALVTPTSMASSFSTPPLPPPTPILPRPNLHAVPTAALPTLPPAPPTRVPEIPPSCSHVPDTLRDVPFTSLPTGLCGGSYLCHDKERASLVVVKVFRPPVGPDLARRLIAEQTEFFNRLAHIHHPHLLTAAKRCYRQAPDRVYMVTPYCPAGNLDAFIAGRPSRQQMWAVLWEQTHALNFLHGTPLVDGTGRGTRNPIVHRNIKPTNILFGADGVSTLGGLEMARELVPGSGQDQILMTPGFDAPELPQTGNTLASDVYALGASLFCLFSRTPSTLVHGPPTVERFLEVLRECCLPREVRSAVARMCCRDPARRPTMAQLREILIASSAPAPVEPTPLLSTPSGPSPTPGRAKAGSFVDDTHTHTPSLGSIVRTIEDAMSIMGLGGSTTPMACPPATTETVSCRAAGADFLGMLRACYPDVPLAALTEKPTLCAQLLRLQFKCSHQPPAGADPDQLKIRLEWHCTRGHQDTAMVFPPPGELSSAPYWPRVAGNPTTRLWDIPQGAPALCFQCFIEGISPEEHRVMPTLRCGDCGGYMDATLPENTILAIPSDQPHPEAVAPAPLRSAPEGPELSMLVASANPDGTDPLTNCLAELEKVFSRVCRYRKLNLRVHLLSQATKAALQDAIKTCRPSAFVLVSHGKWEGQILHDQYAGCTELTAPELLSYLEHAGCLPGLQAAALCACYTGKTGLALREHGVARVVATRDRMLEWEGAKFLSVFVFGLAEAGLVDDGSFERIAQAARQVAHDHLDNDKPAHVCPLLISAPEWDSFTAEQHRTTSPPPPAPGDHPKSSTKFLDIPPTSVNPAFRLTRSSI</sequence>
<name>A0ABQ8UI32_9EUKA</name>
<reference evidence="8" key="1">
    <citation type="journal article" date="2022" name="bioRxiv">
        <title>Genomics of Preaxostyla Flagellates Illuminates Evolutionary Transitions and the Path Towards Mitochondrial Loss.</title>
        <authorList>
            <person name="Novak L.V.F."/>
            <person name="Treitli S.C."/>
            <person name="Pyrih J."/>
            <person name="Halakuc P."/>
            <person name="Pipaliya S.V."/>
            <person name="Vacek V."/>
            <person name="Brzon O."/>
            <person name="Soukal P."/>
            <person name="Eme L."/>
            <person name="Dacks J.B."/>
            <person name="Karnkowska A."/>
            <person name="Elias M."/>
            <person name="Hampl V."/>
        </authorList>
    </citation>
    <scope>NUCLEOTIDE SEQUENCE</scope>
    <source>
        <strain evidence="8">RCP-MX</strain>
    </source>
</reference>
<evidence type="ECO:0000256" key="1">
    <source>
        <dbReference type="ARBA" id="ARBA00012513"/>
    </source>
</evidence>
<feature type="region of interest" description="Disordered" evidence="6">
    <location>
        <begin position="654"/>
        <end position="683"/>
    </location>
</feature>
<comment type="caution">
    <text evidence="8">The sequence shown here is derived from an EMBL/GenBank/DDBJ whole genome shotgun (WGS) entry which is preliminary data.</text>
</comment>
<keyword evidence="2" id="KW-0808">Transferase</keyword>
<dbReference type="InterPro" id="IPR011009">
    <property type="entry name" value="Kinase-like_dom_sf"/>
</dbReference>
<dbReference type="PANTHER" id="PTHR43671:SF13">
    <property type="entry name" value="SERINE_THREONINE-PROTEIN KINASE NEK2"/>
    <property type="match status" value="1"/>
</dbReference>
<evidence type="ECO:0000256" key="3">
    <source>
        <dbReference type="ARBA" id="ARBA00022741"/>
    </source>
</evidence>
<organism evidence="8 9">
    <name type="scientific">Paratrimastix pyriformis</name>
    <dbReference type="NCBI Taxonomy" id="342808"/>
    <lineage>
        <taxon>Eukaryota</taxon>
        <taxon>Metamonada</taxon>
        <taxon>Preaxostyla</taxon>
        <taxon>Paratrimastigidae</taxon>
        <taxon>Paratrimastix</taxon>
    </lineage>
</organism>
<accession>A0ABQ8UI32</accession>
<evidence type="ECO:0000256" key="6">
    <source>
        <dbReference type="SAM" id="MobiDB-lite"/>
    </source>
</evidence>
<keyword evidence="3" id="KW-0547">Nucleotide-binding</keyword>
<proteinExistence type="predicted"/>
<feature type="region of interest" description="Disordered" evidence="6">
    <location>
        <begin position="1095"/>
        <end position="1128"/>
    </location>
</feature>
<evidence type="ECO:0000259" key="7">
    <source>
        <dbReference type="PROSITE" id="PS50011"/>
    </source>
</evidence>
<dbReference type="PROSITE" id="PS50011">
    <property type="entry name" value="PROTEIN_KINASE_DOM"/>
    <property type="match status" value="1"/>
</dbReference>
<protein>
    <recommendedName>
        <fullName evidence="1">non-specific serine/threonine protein kinase</fullName>
        <ecNumber evidence="1">2.7.11.1</ecNumber>
    </recommendedName>
</protein>
<feature type="domain" description="Protein kinase" evidence="7">
    <location>
        <begin position="388"/>
        <end position="662"/>
    </location>
</feature>
<dbReference type="CDD" id="cd00180">
    <property type="entry name" value="PKc"/>
    <property type="match status" value="1"/>
</dbReference>
<dbReference type="InterPro" id="IPR000719">
    <property type="entry name" value="Prot_kinase_dom"/>
</dbReference>
<keyword evidence="5" id="KW-0067">ATP-binding</keyword>
<evidence type="ECO:0000313" key="9">
    <source>
        <dbReference type="Proteomes" id="UP001141327"/>
    </source>
</evidence>
<keyword evidence="4" id="KW-0418">Kinase</keyword>
<evidence type="ECO:0000313" key="8">
    <source>
        <dbReference type="EMBL" id="KAJ4458892.1"/>
    </source>
</evidence>
<evidence type="ECO:0000256" key="4">
    <source>
        <dbReference type="ARBA" id="ARBA00022777"/>
    </source>
</evidence>
<dbReference type="Gene3D" id="1.10.510.10">
    <property type="entry name" value="Transferase(Phosphotransferase) domain 1"/>
    <property type="match status" value="1"/>
</dbReference>
<evidence type="ECO:0000256" key="2">
    <source>
        <dbReference type="ARBA" id="ARBA00022679"/>
    </source>
</evidence>
<dbReference type="EC" id="2.7.11.1" evidence="1"/>
<keyword evidence="9" id="KW-1185">Reference proteome</keyword>
<gene>
    <name evidence="8" type="ORF">PAPYR_5157</name>
</gene>